<dbReference type="GO" id="GO:0022857">
    <property type="term" value="F:transmembrane transporter activity"/>
    <property type="evidence" value="ECO:0007669"/>
    <property type="project" value="InterPro"/>
</dbReference>
<feature type="transmembrane region" description="Helical" evidence="6">
    <location>
        <begin position="113"/>
        <end position="135"/>
    </location>
</feature>
<keyword evidence="5 6" id="KW-0472">Membrane</keyword>
<dbReference type="SUPFAM" id="SSF103473">
    <property type="entry name" value="MFS general substrate transporter"/>
    <property type="match status" value="1"/>
</dbReference>
<dbReference type="GO" id="GO:0016020">
    <property type="term" value="C:membrane"/>
    <property type="evidence" value="ECO:0007669"/>
    <property type="project" value="UniProtKB-SubCell"/>
</dbReference>
<feature type="transmembrane region" description="Helical" evidence="6">
    <location>
        <begin position="356"/>
        <end position="377"/>
    </location>
</feature>
<evidence type="ECO:0000256" key="6">
    <source>
        <dbReference type="SAM" id="Phobius"/>
    </source>
</evidence>
<protein>
    <submittedName>
        <fullName evidence="8">Major facilitator superfamily MFS_1</fullName>
    </submittedName>
</protein>
<dbReference type="OrthoDB" id="9787815at2"/>
<feature type="transmembrane region" description="Helical" evidence="6">
    <location>
        <begin position="295"/>
        <end position="314"/>
    </location>
</feature>
<evidence type="ECO:0000256" key="1">
    <source>
        <dbReference type="ARBA" id="ARBA00004141"/>
    </source>
</evidence>
<dbReference type="InterPro" id="IPR036259">
    <property type="entry name" value="MFS_trans_sf"/>
</dbReference>
<dbReference type="eggNOG" id="COG2814">
    <property type="taxonomic scope" value="Bacteria"/>
</dbReference>
<dbReference type="InParanoid" id="D4H8L9"/>
<feature type="transmembrane region" description="Helical" evidence="6">
    <location>
        <begin position="265"/>
        <end position="283"/>
    </location>
</feature>
<comment type="subcellular location">
    <subcellularLocation>
        <location evidence="1">Membrane</location>
        <topology evidence="1">Multi-pass membrane protein</topology>
    </subcellularLocation>
</comment>
<organism evidence="8 9">
    <name type="scientific">Denitrovibrio acetiphilus (strain DSM 12809 / NBRC 114555 / N2460)</name>
    <dbReference type="NCBI Taxonomy" id="522772"/>
    <lineage>
        <taxon>Bacteria</taxon>
        <taxon>Pseudomonadati</taxon>
        <taxon>Deferribacterota</taxon>
        <taxon>Deferribacteres</taxon>
        <taxon>Deferribacterales</taxon>
        <taxon>Geovibrionaceae</taxon>
        <taxon>Denitrovibrio</taxon>
    </lineage>
</organism>
<name>D4H8L9_DENA2</name>
<dbReference type="Pfam" id="PF07690">
    <property type="entry name" value="MFS_1"/>
    <property type="match status" value="1"/>
</dbReference>
<dbReference type="FunCoup" id="D4H8L9">
    <property type="interactions" value="102"/>
</dbReference>
<dbReference type="PANTHER" id="PTHR12778:SF10">
    <property type="entry name" value="MAJOR FACILITATOR SUPERFAMILY DOMAIN-CONTAINING PROTEIN 3"/>
    <property type="match status" value="1"/>
</dbReference>
<keyword evidence="9" id="KW-1185">Reference proteome</keyword>
<dbReference type="EMBL" id="CP001968">
    <property type="protein sequence ID" value="ADD68368.1"/>
    <property type="molecule type" value="Genomic_DNA"/>
</dbReference>
<dbReference type="KEGG" id="dap:Dacet_1602"/>
<feature type="transmembrane region" description="Helical" evidence="6">
    <location>
        <begin position="87"/>
        <end position="107"/>
    </location>
</feature>
<dbReference type="InterPro" id="IPR004752">
    <property type="entry name" value="AmpG_permease/AT-1"/>
</dbReference>
<evidence type="ECO:0000256" key="5">
    <source>
        <dbReference type="ARBA" id="ARBA00023136"/>
    </source>
</evidence>
<feature type="transmembrane region" description="Helical" evidence="6">
    <location>
        <begin position="231"/>
        <end position="253"/>
    </location>
</feature>
<dbReference type="Gene3D" id="1.20.1250.20">
    <property type="entry name" value="MFS general substrate transporter like domains"/>
    <property type="match status" value="2"/>
</dbReference>
<dbReference type="InterPro" id="IPR020846">
    <property type="entry name" value="MFS_dom"/>
</dbReference>
<evidence type="ECO:0000256" key="2">
    <source>
        <dbReference type="ARBA" id="ARBA00022448"/>
    </source>
</evidence>
<evidence type="ECO:0000259" key="7">
    <source>
        <dbReference type="PROSITE" id="PS50850"/>
    </source>
</evidence>
<dbReference type="PaxDb" id="522772-Dacet_1602"/>
<keyword evidence="3 6" id="KW-0812">Transmembrane</keyword>
<feature type="transmembrane region" description="Helical" evidence="6">
    <location>
        <begin position="57"/>
        <end position="75"/>
    </location>
</feature>
<dbReference type="InterPro" id="IPR011701">
    <property type="entry name" value="MFS"/>
</dbReference>
<dbReference type="AlphaFoldDB" id="D4H8L9"/>
<accession>D4H8L9</accession>
<proteinExistence type="predicted"/>
<dbReference type="PANTHER" id="PTHR12778">
    <property type="entry name" value="SOLUTE CARRIER FAMILY 33 ACETYL-COA TRANSPORTER -RELATED"/>
    <property type="match status" value="1"/>
</dbReference>
<evidence type="ECO:0000256" key="4">
    <source>
        <dbReference type="ARBA" id="ARBA00022989"/>
    </source>
</evidence>
<keyword evidence="2" id="KW-0813">Transport</keyword>
<sequence length="427" mass="46710">MADSCKCINRAPAKVKSRELFMLFSLFVVQFLGFSFLLEGLIVIFRKNGLPLEKIGFVYLLGIFMVFKFLWAPFIDRVRLFKGVGHLKGWLVSIQFLLFGVLVLIGMCDVTEHITVIIALSMVVGFLAATHDVALDALVYRLVGESNRGVGNGIKIAGGMMGYMLGGGLALVLYGLLGWSGSFIFMCTLSVLAIGQLLFFKEGEHVSYGKEKIPYHRIILRFWSGRGKMRWLRLMTIYPMGVSLSYFLIGPIMVDVGWSVEKIGFIVNVLGAAVGAATAYICGRMINRLGRKRMLVVLAFMQSLCILMLLLPVFGYSGFWASLAIGSMLLIYAPSSTVLSTIMMDMCSEETPATDFAMQHSLTFLVGIISGIMGTILAGFFGYSLILISASLCSLAGVYLSVRFYSAADTSDETSAAGMMASESLNI</sequence>
<feature type="transmembrane region" description="Helical" evidence="6">
    <location>
        <begin position="383"/>
        <end position="402"/>
    </location>
</feature>
<evidence type="ECO:0000256" key="3">
    <source>
        <dbReference type="ARBA" id="ARBA00022692"/>
    </source>
</evidence>
<gene>
    <name evidence="8" type="ordered locus">Dacet_1602</name>
</gene>
<feature type="transmembrane region" description="Helical" evidence="6">
    <location>
        <begin position="183"/>
        <end position="200"/>
    </location>
</feature>
<evidence type="ECO:0000313" key="9">
    <source>
        <dbReference type="Proteomes" id="UP000002012"/>
    </source>
</evidence>
<reference evidence="8 9" key="1">
    <citation type="journal article" date="2010" name="Stand. Genomic Sci.">
        <title>Complete genome sequence of Denitrovibrio acetiphilus type strain (N2460).</title>
        <authorList>
            <person name="Kiss H."/>
            <person name="Lang E."/>
            <person name="Lapidus A."/>
            <person name="Copeland A."/>
            <person name="Nolan M."/>
            <person name="Glavina Del Rio T."/>
            <person name="Chen F."/>
            <person name="Lucas S."/>
            <person name="Tice H."/>
            <person name="Cheng J.F."/>
            <person name="Han C."/>
            <person name="Goodwin L."/>
            <person name="Pitluck S."/>
            <person name="Liolios K."/>
            <person name="Pati A."/>
            <person name="Ivanova N."/>
            <person name="Mavromatis K."/>
            <person name="Chen A."/>
            <person name="Palaniappan K."/>
            <person name="Land M."/>
            <person name="Hauser L."/>
            <person name="Chang Y.J."/>
            <person name="Jeffries C.D."/>
            <person name="Detter J.C."/>
            <person name="Brettin T."/>
            <person name="Spring S."/>
            <person name="Rohde M."/>
            <person name="Goker M."/>
            <person name="Woyke T."/>
            <person name="Bristow J."/>
            <person name="Eisen J.A."/>
            <person name="Markowitz V."/>
            <person name="Hugenholtz P."/>
            <person name="Kyrpides N.C."/>
            <person name="Klenk H.P."/>
        </authorList>
    </citation>
    <scope>NUCLEOTIDE SEQUENCE [LARGE SCALE GENOMIC DNA]</scope>
    <source>
        <strain evidence="9">DSM 12809 / NBRC 114555 / N2460</strain>
    </source>
</reference>
<keyword evidence="4 6" id="KW-1133">Transmembrane helix</keyword>
<feature type="transmembrane region" description="Helical" evidence="6">
    <location>
        <begin position="320"/>
        <end position="344"/>
    </location>
</feature>
<dbReference type="Proteomes" id="UP000002012">
    <property type="component" value="Chromosome"/>
</dbReference>
<feature type="transmembrane region" description="Helical" evidence="6">
    <location>
        <begin position="156"/>
        <end position="177"/>
    </location>
</feature>
<dbReference type="RefSeq" id="WP_013010882.1">
    <property type="nucleotide sequence ID" value="NC_013943.1"/>
</dbReference>
<feature type="domain" description="Major facilitator superfamily (MFS) profile" evidence="7">
    <location>
        <begin position="19"/>
        <end position="409"/>
    </location>
</feature>
<dbReference type="STRING" id="522772.Dacet_1602"/>
<evidence type="ECO:0000313" key="8">
    <source>
        <dbReference type="EMBL" id="ADD68368.1"/>
    </source>
</evidence>
<feature type="transmembrane region" description="Helical" evidence="6">
    <location>
        <begin position="20"/>
        <end position="45"/>
    </location>
</feature>
<dbReference type="PROSITE" id="PS50850">
    <property type="entry name" value="MFS"/>
    <property type="match status" value="1"/>
</dbReference>
<dbReference type="HOGENOM" id="CLU_029352_4_2_0"/>